<comment type="caution">
    <text evidence="2">The sequence shown here is derived from an EMBL/GenBank/DDBJ whole genome shotgun (WGS) entry which is preliminary data.</text>
</comment>
<keyword evidence="1" id="KW-0472">Membrane</keyword>
<evidence type="ECO:0000313" key="2">
    <source>
        <dbReference type="EMBL" id="OGZ61731.1"/>
    </source>
</evidence>
<gene>
    <name evidence="2" type="ORF">A2932_00475</name>
</gene>
<organism evidence="2 3">
    <name type="scientific">Candidatus Spechtbacteria bacterium RIFCSPLOWO2_01_FULL_46_10</name>
    <dbReference type="NCBI Taxonomy" id="1802163"/>
    <lineage>
        <taxon>Bacteria</taxon>
        <taxon>Candidatus Spechtiibacteriota</taxon>
    </lineage>
</organism>
<keyword evidence="1" id="KW-1133">Transmembrane helix</keyword>
<feature type="transmembrane region" description="Helical" evidence="1">
    <location>
        <begin position="14"/>
        <end position="33"/>
    </location>
</feature>
<proteinExistence type="predicted"/>
<protein>
    <submittedName>
        <fullName evidence="2">Uncharacterized protein</fullName>
    </submittedName>
</protein>
<evidence type="ECO:0000256" key="1">
    <source>
        <dbReference type="SAM" id="Phobius"/>
    </source>
</evidence>
<dbReference type="STRING" id="1802163.A2932_00475"/>
<accession>A0A1G2HHL2</accession>
<sequence length="97" mass="10852">MATFTEKKKKERRLLLILGGVVVTIMLVLVAGLPGGEEEALNLLEGSVKQTAEQITQDISIPRDIFKEGRLDDFEFYTPLQLPQEHGRDNPFAPLES</sequence>
<dbReference type="EMBL" id="MHOI01000011">
    <property type="protein sequence ID" value="OGZ61731.1"/>
    <property type="molecule type" value="Genomic_DNA"/>
</dbReference>
<name>A0A1G2HHL2_9BACT</name>
<keyword evidence="1" id="KW-0812">Transmembrane</keyword>
<dbReference type="Proteomes" id="UP000179153">
    <property type="component" value="Unassembled WGS sequence"/>
</dbReference>
<evidence type="ECO:0000313" key="3">
    <source>
        <dbReference type="Proteomes" id="UP000179153"/>
    </source>
</evidence>
<reference evidence="2 3" key="1">
    <citation type="journal article" date="2016" name="Nat. Commun.">
        <title>Thousands of microbial genomes shed light on interconnected biogeochemical processes in an aquifer system.</title>
        <authorList>
            <person name="Anantharaman K."/>
            <person name="Brown C.T."/>
            <person name="Hug L.A."/>
            <person name="Sharon I."/>
            <person name="Castelle C.J."/>
            <person name="Probst A.J."/>
            <person name="Thomas B.C."/>
            <person name="Singh A."/>
            <person name="Wilkins M.J."/>
            <person name="Karaoz U."/>
            <person name="Brodie E.L."/>
            <person name="Williams K.H."/>
            <person name="Hubbard S.S."/>
            <person name="Banfield J.F."/>
        </authorList>
    </citation>
    <scope>NUCLEOTIDE SEQUENCE [LARGE SCALE GENOMIC DNA]</scope>
</reference>
<dbReference type="AlphaFoldDB" id="A0A1G2HHL2"/>